<dbReference type="PRINTS" id="PR00625">
    <property type="entry name" value="JDOMAIN"/>
</dbReference>
<reference evidence="3" key="1">
    <citation type="submission" date="2021-01" db="EMBL/GenBank/DDBJ databases">
        <authorList>
            <person name="Corre E."/>
            <person name="Pelletier E."/>
            <person name="Niang G."/>
            <person name="Scheremetjew M."/>
            <person name="Finn R."/>
            <person name="Kale V."/>
            <person name="Holt S."/>
            <person name="Cochrane G."/>
            <person name="Meng A."/>
            <person name="Brown T."/>
            <person name="Cohen L."/>
        </authorList>
    </citation>
    <scope>NUCLEOTIDE SEQUENCE</scope>
    <source>
        <strain evidence="3">UTEXLB2642</strain>
    </source>
</reference>
<accession>A0A7S0SR92</accession>
<feature type="domain" description="J" evidence="2">
    <location>
        <begin position="4"/>
        <end position="71"/>
    </location>
</feature>
<dbReference type="Pfam" id="PF01556">
    <property type="entry name" value="DnaJ_C"/>
    <property type="match status" value="1"/>
</dbReference>
<dbReference type="PROSITE" id="PS00636">
    <property type="entry name" value="DNAJ_1"/>
    <property type="match status" value="1"/>
</dbReference>
<dbReference type="PANTHER" id="PTHR24078">
    <property type="entry name" value="DNAJ HOMOLOG SUBFAMILY C MEMBER"/>
    <property type="match status" value="1"/>
</dbReference>
<dbReference type="PANTHER" id="PTHR24078:SF553">
    <property type="entry name" value="DNAJ HOMOLOG SUBFAMILY B MEMBER 5"/>
    <property type="match status" value="1"/>
</dbReference>
<dbReference type="GO" id="GO:0051082">
    <property type="term" value="F:unfolded protein binding"/>
    <property type="evidence" value="ECO:0007669"/>
    <property type="project" value="InterPro"/>
</dbReference>
<protein>
    <recommendedName>
        <fullName evidence="2">J domain-containing protein</fullName>
    </recommendedName>
</protein>
<dbReference type="CDD" id="cd06257">
    <property type="entry name" value="DnaJ"/>
    <property type="match status" value="1"/>
</dbReference>
<dbReference type="InterPro" id="IPR002939">
    <property type="entry name" value="DnaJ_C"/>
</dbReference>
<dbReference type="AlphaFoldDB" id="A0A7S0SR92"/>
<dbReference type="PROSITE" id="PS50076">
    <property type="entry name" value="DNAJ_2"/>
    <property type="match status" value="1"/>
</dbReference>
<evidence type="ECO:0000259" key="2">
    <source>
        <dbReference type="PROSITE" id="PS50076"/>
    </source>
</evidence>
<dbReference type="InterPro" id="IPR051339">
    <property type="entry name" value="DnaJ_subfamily_B"/>
</dbReference>
<keyword evidence="1" id="KW-0143">Chaperone</keyword>
<dbReference type="InterPro" id="IPR008971">
    <property type="entry name" value="HSP40/DnaJ_pept-bd"/>
</dbReference>
<name>A0A7S0SR92_9STRA</name>
<dbReference type="EMBL" id="HBFD01000371">
    <property type="protein sequence ID" value="CAD8713218.1"/>
    <property type="molecule type" value="Transcribed_RNA"/>
</dbReference>
<evidence type="ECO:0000256" key="1">
    <source>
        <dbReference type="ARBA" id="ARBA00023186"/>
    </source>
</evidence>
<dbReference type="GO" id="GO:0006457">
    <property type="term" value="P:protein folding"/>
    <property type="evidence" value="ECO:0007669"/>
    <property type="project" value="InterPro"/>
</dbReference>
<dbReference type="FunFam" id="2.60.260.20:FF:000002">
    <property type="entry name" value="Dnaj homolog subfamily b member"/>
    <property type="match status" value="1"/>
</dbReference>
<dbReference type="SUPFAM" id="SSF46565">
    <property type="entry name" value="Chaperone J-domain"/>
    <property type="match status" value="1"/>
</dbReference>
<dbReference type="FunFam" id="2.60.260.20:FF:000013">
    <property type="entry name" value="DnaJ subfamily B member 11"/>
    <property type="match status" value="1"/>
</dbReference>
<dbReference type="SUPFAM" id="SSF49493">
    <property type="entry name" value="HSP40/DnaJ peptide-binding domain"/>
    <property type="match status" value="2"/>
</dbReference>
<dbReference type="SMART" id="SM00271">
    <property type="entry name" value="DnaJ"/>
    <property type="match status" value="1"/>
</dbReference>
<dbReference type="Pfam" id="PF00226">
    <property type="entry name" value="DnaJ"/>
    <property type="match status" value="1"/>
</dbReference>
<dbReference type="GO" id="GO:0005829">
    <property type="term" value="C:cytosol"/>
    <property type="evidence" value="ECO:0007669"/>
    <property type="project" value="TreeGrafter"/>
</dbReference>
<dbReference type="InterPro" id="IPR001623">
    <property type="entry name" value="DnaJ_domain"/>
</dbReference>
<sequence length="345" mass="38018">MGKDYYKVLNVNKNASVDEIKKSYKKLALKWHPDRVTPDKKDEAQAKFQEISQAFEVLSDPEKRKVYDQVGEEGLNGGIPTGADGASFNFSGMPQGATFHFSHSSADDIFRNFFGTSDPFAAAGESGGFGGSSGFGGMPFMASMGGGGMPRGFTNIRPTQSQALTKAPPVNHTLYVTLEDIYTGVLKRMRITKKILDASGVSTQVTVDKEIQVKPGWKDGTKITFEREGDESPGIIPADIIFTLQTKPHDRFERDGDDLIHKCSVSLYEAFSGVRKTIQTLDSRQLVIEARSVCSDTVKLYPNEGMPNTKKQIRGNLKVKFDIKVPELTAEERNQICSILKSSRK</sequence>
<dbReference type="Gene3D" id="1.10.287.110">
    <property type="entry name" value="DnaJ domain"/>
    <property type="match status" value="1"/>
</dbReference>
<dbReference type="CDD" id="cd10747">
    <property type="entry name" value="DnaJ_C"/>
    <property type="match status" value="1"/>
</dbReference>
<dbReference type="Gene3D" id="2.60.260.20">
    <property type="entry name" value="Urease metallochaperone UreE, N-terminal domain"/>
    <property type="match status" value="2"/>
</dbReference>
<organism evidence="3">
    <name type="scientific">Chromulina nebulosa</name>
    <dbReference type="NCBI Taxonomy" id="96789"/>
    <lineage>
        <taxon>Eukaryota</taxon>
        <taxon>Sar</taxon>
        <taxon>Stramenopiles</taxon>
        <taxon>Ochrophyta</taxon>
        <taxon>Chrysophyceae</taxon>
        <taxon>Chromulinales</taxon>
        <taxon>Chromulinaceae</taxon>
        <taxon>Chromulina</taxon>
    </lineage>
</organism>
<dbReference type="InterPro" id="IPR036869">
    <property type="entry name" value="J_dom_sf"/>
</dbReference>
<gene>
    <name evidence="3" type="ORF">CNEB1095_LOCUS246</name>
</gene>
<evidence type="ECO:0000313" key="3">
    <source>
        <dbReference type="EMBL" id="CAD8713218.1"/>
    </source>
</evidence>
<proteinExistence type="predicted"/>
<dbReference type="InterPro" id="IPR018253">
    <property type="entry name" value="DnaJ_domain_CS"/>
</dbReference>
<dbReference type="GO" id="GO:0051087">
    <property type="term" value="F:protein-folding chaperone binding"/>
    <property type="evidence" value="ECO:0007669"/>
    <property type="project" value="TreeGrafter"/>
</dbReference>